<dbReference type="Pfam" id="PF13511">
    <property type="entry name" value="DUF4124"/>
    <property type="match status" value="1"/>
</dbReference>
<evidence type="ECO:0000256" key="2">
    <source>
        <dbReference type="SAM" id="SignalP"/>
    </source>
</evidence>
<evidence type="ECO:0000313" key="5">
    <source>
        <dbReference type="Proteomes" id="UP001567350"/>
    </source>
</evidence>
<keyword evidence="5" id="KW-1185">Reference proteome</keyword>
<evidence type="ECO:0000256" key="1">
    <source>
        <dbReference type="SAM" id="MobiDB-lite"/>
    </source>
</evidence>
<proteinExistence type="predicted"/>
<dbReference type="EMBL" id="JBGJLR010000015">
    <property type="protein sequence ID" value="MEZ2740289.1"/>
    <property type="molecule type" value="Genomic_DNA"/>
</dbReference>
<feature type="region of interest" description="Disordered" evidence="1">
    <location>
        <begin position="36"/>
        <end position="80"/>
    </location>
</feature>
<feature type="compositionally biased region" description="Low complexity" evidence="1">
    <location>
        <begin position="53"/>
        <end position="80"/>
    </location>
</feature>
<sequence length="185" mass="20029">MLSFKWSLLAAAALAASPALAMYKCKDANGRTAFQERPCESTGTQGNQIEVRPAAGPAPAAVPAASAQATAAPATDAPQTEAERLRKLNERDRKQRRLKDLNDREISTAEGRIRSATNQCERRMGGAQHMKSYANNNLAGATWEQSLSAEMQAYATQCAAEQTRLNAALDRLLAEKARLEQELAQ</sequence>
<gene>
    <name evidence="4" type="ORF">ACBP88_12680</name>
</gene>
<dbReference type="Proteomes" id="UP001567350">
    <property type="component" value="Unassembled WGS sequence"/>
</dbReference>
<dbReference type="RefSeq" id="WP_370893059.1">
    <property type="nucleotide sequence ID" value="NZ_JBGJLR010000015.1"/>
</dbReference>
<evidence type="ECO:0000259" key="3">
    <source>
        <dbReference type="Pfam" id="PF13511"/>
    </source>
</evidence>
<comment type="caution">
    <text evidence="4">The sequence shown here is derived from an EMBL/GenBank/DDBJ whole genome shotgun (WGS) entry which is preliminary data.</text>
</comment>
<evidence type="ECO:0000313" key="4">
    <source>
        <dbReference type="EMBL" id="MEZ2740289.1"/>
    </source>
</evidence>
<organism evidence="4 5">
    <name type="scientific">Comamonas jiangduensis</name>
    <dbReference type="NCBI Taxonomy" id="1194168"/>
    <lineage>
        <taxon>Bacteria</taxon>
        <taxon>Pseudomonadati</taxon>
        <taxon>Pseudomonadota</taxon>
        <taxon>Betaproteobacteria</taxon>
        <taxon>Burkholderiales</taxon>
        <taxon>Comamonadaceae</taxon>
        <taxon>Comamonas</taxon>
    </lineage>
</organism>
<name>A0ABV4IEL2_9BURK</name>
<dbReference type="InterPro" id="IPR025392">
    <property type="entry name" value="DUF4124"/>
</dbReference>
<protein>
    <submittedName>
        <fullName evidence="4">DUF4124 domain-containing protein</fullName>
    </submittedName>
</protein>
<reference evidence="4 5" key="1">
    <citation type="submission" date="2024-08" db="EMBL/GenBank/DDBJ databases">
        <authorList>
            <person name="Feng Z."/>
            <person name="Ronholm J."/>
        </authorList>
    </citation>
    <scope>NUCLEOTIDE SEQUENCE [LARGE SCALE GENOMIC DNA]</scope>
    <source>
        <strain evidence="4 5">4-AB0-8</strain>
    </source>
</reference>
<accession>A0ABV4IEL2</accession>
<feature type="domain" description="DUF4124" evidence="3">
    <location>
        <begin position="9"/>
        <end position="65"/>
    </location>
</feature>
<feature type="chain" id="PRO_5047262454" evidence="2">
    <location>
        <begin position="22"/>
        <end position="185"/>
    </location>
</feature>
<feature type="signal peptide" evidence="2">
    <location>
        <begin position="1"/>
        <end position="21"/>
    </location>
</feature>
<keyword evidence="2" id="KW-0732">Signal</keyword>